<dbReference type="PROSITE" id="PS50103">
    <property type="entry name" value="ZF_C3H1"/>
    <property type="match status" value="1"/>
</dbReference>
<dbReference type="Proteomes" id="UP001180020">
    <property type="component" value="Unassembled WGS sequence"/>
</dbReference>
<feature type="domain" description="HTH OST-type" evidence="8">
    <location>
        <begin position="440"/>
        <end position="520"/>
    </location>
</feature>
<feature type="repeat" description="ANK" evidence="3">
    <location>
        <begin position="165"/>
        <end position="197"/>
    </location>
</feature>
<dbReference type="Pfam" id="PF12872">
    <property type="entry name" value="OST-HTH"/>
    <property type="match status" value="1"/>
</dbReference>
<sequence length="692" mass="77919">MFSILADLSNTEGIPNIDQRRRRFDSESDSIGDPDLWEFETQEIVIRSSNGGASKERLRSTPPLVRAAKAGDKEVMQLLLKTKKADVNEADVNGNGPLHWCLRKSSPASKDASMACLLLKHGASVSQKNRLGLTSVHLAAGSGNSQVLQMLMLMEPECTNMESKTGETPLFYAVKNDSMECADILLCHGAKTKVLNIRGQRAVDLARSQEMRSMLYKSSKYTPCNDGKENERIAIHEVPTEDDCSTERSFDDDNNVGNRSEPWKTVCRYHLSRRGCARGSKCYHAHVEKEIQPASHRSTRSSRLINPAHDPQNIHRKVFVGGLSPSVNSAELKDFMEEKFGPVENALVIEIQEGDRLRSRCFGFVVFKHEETAEAAMNAHFISMSGKKVEVRGAVPKQKSSVEEQAQKLLPLKAHTEKEPIEAKVSEFESPHPLHWFNKFKEWFPKYLSEASKRLPEGEHYPLSSLKGDFRATCGLELNHGDLGYLKLSDFIRSLDDSMCQTKVVPVMGGPATHFVLLPHLPVLDPPTAQQELEMPVIESPKPSPDTEDIDIEKLLAEAFDGHFGRNACRFGAVGSDRPAEAYTNTMQCFHFAFSENFQYHMSLCNRGDWDQTPPRVFMQDKPFSYFNTEWNAYLFACPQCCPGDVPANEQQRCYAEKEMVWPLTCRICRKHFWRPNTSFPPLGMLKKGLSL</sequence>
<accession>A0AAV9F7U6</accession>
<evidence type="ECO:0000256" key="2">
    <source>
        <dbReference type="ARBA" id="ARBA00023043"/>
    </source>
</evidence>
<dbReference type="InterPro" id="IPR025605">
    <property type="entry name" value="OST-HTH/LOTUS_dom"/>
</dbReference>
<evidence type="ECO:0000313" key="10">
    <source>
        <dbReference type="Proteomes" id="UP001180020"/>
    </source>
</evidence>
<dbReference type="PANTHER" id="PTHR24203">
    <property type="entry name" value="ANKYRIN REPEAT FAMILY PROTEIN"/>
    <property type="match status" value="1"/>
</dbReference>
<dbReference type="InterPro" id="IPR002110">
    <property type="entry name" value="Ankyrin_rpt"/>
</dbReference>
<feature type="zinc finger region" description="C3H1-type" evidence="5">
    <location>
        <begin position="262"/>
        <end position="289"/>
    </location>
</feature>
<dbReference type="InterPro" id="IPR041966">
    <property type="entry name" value="LOTUS-like"/>
</dbReference>
<dbReference type="Gene3D" id="3.30.70.330">
    <property type="match status" value="1"/>
</dbReference>
<keyword evidence="5" id="KW-0479">Metal-binding</keyword>
<dbReference type="PROSITE" id="PS50088">
    <property type="entry name" value="ANK_REPEAT"/>
    <property type="match status" value="2"/>
</dbReference>
<evidence type="ECO:0000313" key="9">
    <source>
        <dbReference type="EMBL" id="KAK1320985.1"/>
    </source>
</evidence>
<keyword evidence="10" id="KW-1185">Reference proteome</keyword>
<keyword evidence="5" id="KW-0863">Zinc-finger</keyword>
<keyword evidence="2 3" id="KW-0040">ANK repeat</keyword>
<dbReference type="Gene3D" id="1.25.40.20">
    <property type="entry name" value="Ankyrin repeat-containing domain"/>
    <property type="match status" value="1"/>
</dbReference>
<dbReference type="EMBL" id="JAUJYO010000003">
    <property type="protein sequence ID" value="KAK1320985.1"/>
    <property type="molecule type" value="Genomic_DNA"/>
</dbReference>
<dbReference type="SMART" id="SM00360">
    <property type="entry name" value="RRM"/>
    <property type="match status" value="1"/>
</dbReference>
<organism evidence="9 10">
    <name type="scientific">Acorus calamus</name>
    <name type="common">Sweet flag</name>
    <dbReference type="NCBI Taxonomy" id="4465"/>
    <lineage>
        <taxon>Eukaryota</taxon>
        <taxon>Viridiplantae</taxon>
        <taxon>Streptophyta</taxon>
        <taxon>Embryophyta</taxon>
        <taxon>Tracheophyta</taxon>
        <taxon>Spermatophyta</taxon>
        <taxon>Magnoliopsida</taxon>
        <taxon>Liliopsida</taxon>
        <taxon>Acoraceae</taxon>
        <taxon>Acorus</taxon>
    </lineage>
</organism>
<evidence type="ECO:0000259" key="6">
    <source>
        <dbReference type="PROSITE" id="PS50102"/>
    </source>
</evidence>
<dbReference type="GO" id="GO:0010468">
    <property type="term" value="P:regulation of gene expression"/>
    <property type="evidence" value="ECO:0007669"/>
    <property type="project" value="UniProtKB-ARBA"/>
</dbReference>
<proteinExistence type="predicted"/>
<dbReference type="PROSITE" id="PS50297">
    <property type="entry name" value="ANK_REP_REGION"/>
    <property type="match status" value="1"/>
</dbReference>
<dbReference type="InterPro" id="IPR035979">
    <property type="entry name" value="RBD_domain_sf"/>
</dbReference>
<dbReference type="PROSITE" id="PS50102">
    <property type="entry name" value="RRM"/>
    <property type="match status" value="1"/>
</dbReference>
<dbReference type="PANTHER" id="PTHR24203:SF86">
    <property type="entry name" value="PROTEASOME 26S SUBUNIT, NON-ATPASE 10"/>
    <property type="match status" value="1"/>
</dbReference>
<dbReference type="Gene3D" id="3.30.420.610">
    <property type="entry name" value="LOTUS domain-like"/>
    <property type="match status" value="1"/>
</dbReference>
<evidence type="ECO:0000256" key="5">
    <source>
        <dbReference type="PROSITE-ProRule" id="PRU00723"/>
    </source>
</evidence>
<evidence type="ECO:0000256" key="4">
    <source>
        <dbReference type="PROSITE-ProRule" id="PRU00176"/>
    </source>
</evidence>
<protein>
    <submittedName>
        <fullName evidence="9">Heterogeneous nuclear ribonucleoprotein 1</fullName>
    </submittedName>
</protein>
<keyword evidence="5" id="KW-0862">Zinc</keyword>
<evidence type="ECO:0000256" key="1">
    <source>
        <dbReference type="ARBA" id="ARBA00022737"/>
    </source>
</evidence>
<dbReference type="SUPFAM" id="SSF48403">
    <property type="entry name" value="Ankyrin repeat"/>
    <property type="match status" value="1"/>
</dbReference>
<evidence type="ECO:0000259" key="8">
    <source>
        <dbReference type="PROSITE" id="PS51644"/>
    </source>
</evidence>
<gene>
    <name evidence="9" type="primary">RNP1</name>
    <name evidence="9" type="ORF">QJS10_CPA03g01649</name>
</gene>
<dbReference type="InterPro" id="IPR036770">
    <property type="entry name" value="Ankyrin_rpt-contain_sf"/>
</dbReference>
<dbReference type="Pfam" id="PF00076">
    <property type="entry name" value="RRM_1"/>
    <property type="match status" value="1"/>
</dbReference>
<dbReference type="PROSITE" id="PS51644">
    <property type="entry name" value="HTH_OST"/>
    <property type="match status" value="1"/>
</dbReference>
<dbReference type="SUPFAM" id="SSF54928">
    <property type="entry name" value="RNA-binding domain, RBD"/>
    <property type="match status" value="1"/>
</dbReference>
<dbReference type="InterPro" id="IPR000504">
    <property type="entry name" value="RRM_dom"/>
</dbReference>
<keyword evidence="9" id="KW-0687">Ribonucleoprotein</keyword>
<evidence type="ECO:0000256" key="3">
    <source>
        <dbReference type="PROSITE-ProRule" id="PRU00023"/>
    </source>
</evidence>
<name>A0AAV9F7U6_ACOCL</name>
<dbReference type="InterPro" id="IPR000571">
    <property type="entry name" value="Znf_CCCH"/>
</dbReference>
<dbReference type="GO" id="GO:0008270">
    <property type="term" value="F:zinc ion binding"/>
    <property type="evidence" value="ECO:0007669"/>
    <property type="project" value="UniProtKB-KW"/>
</dbReference>
<feature type="domain" description="C3H1-type" evidence="7">
    <location>
        <begin position="262"/>
        <end position="289"/>
    </location>
</feature>
<dbReference type="Pfam" id="PF12796">
    <property type="entry name" value="Ank_2"/>
    <property type="match status" value="1"/>
</dbReference>
<keyword evidence="4" id="KW-0694">RNA-binding</keyword>
<reference evidence="9" key="1">
    <citation type="journal article" date="2023" name="Nat. Commun.">
        <title>Diploid and tetraploid genomes of Acorus and the evolution of monocots.</title>
        <authorList>
            <person name="Ma L."/>
            <person name="Liu K.W."/>
            <person name="Li Z."/>
            <person name="Hsiao Y.Y."/>
            <person name="Qi Y."/>
            <person name="Fu T."/>
            <person name="Tang G.D."/>
            <person name="Zhang D."/>
            <person name="Sun W.H."/>
            <person name="Liu D.K."/>
            <person name="Li Y."/>
            <person name="Chen G.Z."/>
            <person name="Liu X.D."/>
            <person name="Liao X.Y."/>
            <person name="Jiang Y.T."/>
            <person name="Yu X."/>
            <person name="Hao Y."/>
            <person name="Huang J."/>
            <person name="Zhao X.W."/>
            <person name="Ke S."/>
            <person name="Chen Y.Y."/>
            <person name="Wu W.L."/>
            <person name="Hsu J.L."/>
            <person name="Lin Y.F."/>
            <person name="Huang M.D."/>
            <person name="Li C.Y."/>
            <person name="Huang L."/>
            <person name="Wang Z.W."/>
            <person name="Zhao X."/>
            <person name="Zhong W.Y."/>
            <person name="Peng D.H."/>
            <person name="Ahmad S."/>
            <person name="Lan S."/>
            <person name="Zhang J.S."/>
            <person name="Tsai W.C."/>
            <person name="Van de Peer Y."/>
            <person name="Liu Z.J."/>
        </authorList>
    </citation>
    <scope>NUCLEOTIDE SEQUENCE</scope>
    <source>
        <strain evidence="9">CP</strain>
    </source>
</reference>
<dbReference type="Pfam" id="PF13637">
    <property type="entry name" value="Ank_4"/>
    <property type="match status" value="1"/>
</dbReference>
<dbReference type="AlphaFoldDB" id="A0AAV9F7U6"/>
<dbReference type="InterPro" id="IPR012677">
    <property type="entry name" value="Nucleotide-bd_a/b_plait_sf"/>
</dbReference>
<reference evidence="9" key="2">
    <citation type="submission" date="2023-06" db="EMBL/GenBank/DDBJ databases">
        <authorList>
            <person name="Ma L."/>
            <person name="Liu K.-W."/>
            <person name="Li Z."/>
            <person name="Hsiao Y.-Y."/>
            <person name="Qi Y."/>
            <person name="Fu T."/>
            <person name="Tang G."/>
            <person name="Zhang D."/>
            <person name="Sun W.-H."/>
            <person name="Liu D.-K."/>
            <person name="Li Y."/>
            <person name="Chen G.-Z."/>
            <person name="Liu X.-D."/>
            <person name="Liao X.-Y."/>
            <person name="Jiang Y.-T."/>
            <person name="Yu X."/>
            <person name="Hao Y."/>
            <person name="Huang J."/>
            <person name="Zhao X.-W."/>
            <person name="Ke S."/>
            <person name="Chen Y.-Y."/>
            <person name="Wu W.-L."/>
            <person name="Hsu J.-L."/>
            <person name="Lin Y.-F."/>
            <person name="Huang M.-D."/>
            <person name="Li C.-Y."/>
            <person name="Huang L."/>
            <person name="Wang Z.-W."/>
            <person name="Zhao X."/>
            <person name="Zhong W.-Y."/>
            <person name="Peng D.-H."/>
            <person name="Ahmad S."/>
            <person name="Lan S."/>
            <person name="Zhang J.-S."/>
            <person name="Tsai W.-C."/>
            <person name="Van De Peer Y."/>
            <person name="Liu Z.-J."/>
        </authorList>
    </citation>
    <scope>NUCLEOTIDE SEQUENCE</scope>
    <source>
        <strain evidence="9">CP</strain>
        <tissue evidence="9">Leaves</tissue>
    </source>
</reference>
<feature type="repeat" description="ANK" evidence="3">
    <location>
        <begin position="93"/>
        <end position="130"/>
    </location>
</feature>
<dbReference type="GO" id="GO:1990904">
    <property type="term" value="C:ribonucleoprotein complex"/>
    <property type="evidence" value="ECO:0007669"/>
    <property type="project" value="UniProtKB-KW"/>
</dbReference>
<evidence type="ECO:0000259" key="7">
    <source>
        <dbReference type="PROSITE" id="PS50103"/>
    </source>
</evidence>
<dbReference type="GO" id="GO:0003723">
    <property type="term" value="F:RNA binding"/>
    <property type="evidence" value="ECO:0007669"/>
    <property type="project" value="UniProtKB-UniRule"/>
</dbReference>
<feature type="domain" description="RRM" evidence="6">
    <location>
        <begin position="316"/>
        <end position="396"/>
    </location>
</feature>
<dbReference type="SMART" id="SM00248">
    <property type="entry name" value="ANK"/>
    <property type="match status" value="4"/>
</dbReference>
<comment type="caution">
    <text evidence="9">The sequence shown here is derived from an EMBL/GenBank/DDBJ whole genome shotgun (WGS) entry which is preliminary data.</text>
</comment>
<keyword evidence="1" id="KW-0677">Repeat</keyword>